<dbReference type="GO" id="GO:0003987">
    <property type="term" value="F:acetate-CoA ligase activity"/>
    <property type="evidence" value="ECO:0007669"/>
    <property type="project" value="UniProtKB-EC"/>
</dbReference>
<evidence type="ECO:0000256" key="1">
    <source>
        <dbReference type="ARBA" id="ARBA00006432"/>
    </source>
</evidence>
<dbReference type="InterPro" id="IPR042099">
    <property type="entry name" value="ANL_N_sf"/>
</dbReference>
<dbReference type="OrthoDB" id="9803968at2"/>
<dbReference type="InterPro" id="IPR020845">
    <property type="entry name" value="AMP-binding_CS"/>
</dbReference>
<dbReference type="EC" id="6.2.1.1" evidence="6"/>
<feature type="region of interest" description="Disordered" evidence="5">
    <location>
        <begin position="666"/>
        <end position="693"/>
    </location>
</feature>
<dbReference type="KEGG" id="ahg:AHOG_00785"/>
<name>A0A221VWA0_9PSEU</name>
<dbReference type="InterPro" id="IPR045851">
    <property type="entry name" value="AMP-bd_C_sf"/>
</dbReference>
<dbReference type="PANTHER" id="PTHR42921">
    <property type="entry name" value="ACETOACETYL-COA SYNTHETASE"/>
    <property type="match status" value="1"/>
</dbReference>
<evidence type="ECO:0000256" key="2">
    <source>
        <dbReference type="ARBA" id="ARBA00022598"/>
    </source>
</evidence>
<gene>
    <name evidence="6" type="primary">acsA1</name>
    <name evidence="6" type="ORF">AHOG_00785</name>
</gene>
<dbReference type="Pfam" id="PF00501">
    <property type="entry name" value="AMP-binding"/>
    <property type="match status" value="1"/>
</dbReference>
<organism evidence="6 7">
    <name type="scientific">Actinoalloteichus hoggarensis</name>
    <dbReference type="NCBI Taxonomy" id="1470176"/>
    <lineage>
        <taxon>Bacteria</taxon>
        <taxon>Bacillati</taxon>
        <taxon>Actinomycetota</taxon>
        <taxon>Actinomycetes</taxon>
        <taxon>Pseudonocardiales</taxon>
        <taxon>Pseudonocardiaceae</taxon>
        <taxon>Actinoalloteichus</taxon>
    </lineage>
</organism>
<protein>
    <submittedName>
        <fullName evidence="6">Acetyl-coenzyme A synthetase</fullName>
        <ecNumber evidence="6">6.2.1.1</ecNumber>
    </submittedName>
</protein>
<dbReference type="InterPro" id="IPR000873">
    <property type="entry name" value="AMP-dep_synth/lig_dom"/>
</dbReference>
<dbReference type="PROSITE" id="PS00455">
    <property type="entry name" value="AMP_BINDING"/>
    <property type="match status" value="1"/>
</dbReference>
<dbReference type="RefSeq" id="WP_093939649.1">
    <property type="nucleotide sequence ID" value="NZ_CP022521.1"/>
</dbReference>
<sequence length="693" mass="75991">MAADEVEPRVLWQPDAQRTADSTMAEFRRWLAAEWDRRGDGGPAPSGPDALYRWSVTDLAGFWGAVADFFEVSFHERPSDVLADATMPGTRWFPGATVNYAEHALRRGPGRQNNDLALVEAREDGRVERYTFGELRIHVAAIRAYLVDLGVRRGDRVVGLLPNSAHAVVAFLACASLGVIWSSCSPDFGVRAVADRFQQIEPVVLITVDGYEYGGRGFDIRPTVDRLRAEIPSLRGTLLIRRLDPDAVLPDRPHPVLDWSEALQRYWGTRPRFDPVPFDHPLWVLYSSGTTGLPKGIVHGHGGILLEHLKALGLHADLRPGERFLWYTTTGWMMWNFLVSGLLVGATVVLYDGSPAHPDTARLWELAQRHRISYLGTSAGYLQACLKQDVHPAAGRDLSRLRAVGSTGAPLSAAGFDWVARELGPRVQLASVSGGTDLCTAFIGAWPDRPVWLGELSGPMLGAAVESFDEVGRPVADEVGELVLTRPMPSMPVAFWNDPDGARLSAAYFEDFPGVWRHGDWIRITARGSCVIYGRSDSTLNRGGVRMGTAEFYRIAEQDEGVLDSLVIDTSGAGEPEGRLLCFLVLAPEAVEEDVAARLRVELRRELSPRHVPDLFVVVPAVPRTLNGKKCEVPVKKILAGTPVEHAVSRDALANPEALEPFVRMANRSGETSTQVEASTPSQALPFPPPRAR</sequence>
<dbReference type="Proteomes" id="UP000204221">
    <property type="component" value="Chromosome"/>
</dbReference>
<evidence type="ECO:0000313" key="7">
    <source>
        <dbReference type="Proteomes" id="UP000204221"/>
    </source>
</evidence>
<dbReference type="InterPro" id="IPR032387">
    <property type="entry name" value="ACAS_N"/>
</dbReference>
<dbReference type="Gene3D" id="3.30.300.30">
    <property type="match status" value="1"/>
</dbReference>
<dbReference type="GO" id="GO:0005524">
    <property type="term" value="F:ATP binding"/>
    <property type="evidence" value="ECO:0007669"/>
    <property type="project" value="UniProtKB-KW"/>
</dbReference>
<keyword evidence="7" id="KW-1185">Reference proteome</keyword>
<proteinExistence type="inferred from homology"/>
<comment type="similarity">
    <text evidence="1">Belongs to the ATP-dependent AMP-binding enzyme family.</text>
</comment>
<dbReference type="Pfam" id="PF16177">
    <property type="entry name" value="ACAS_N"/>
    <property type="match status" value="1"/>
</dbReference>
<keyword evidence="2 6" id="KW-0436">Ligase</keyword>
<dbReference type="PANTHER" id="PTHR42921:SF1">
    <property type="entry name" value="ACETOACETYL-COA SYNTHETASE"/>
    <property type="match status" value="1"/>
</dbReference>
<keyword evidence="3" id="KW-0547">Nucleotide-binding</keyword>
<dbReference type="EMBL" id="CP022521">
    <property type="protein sequence ID" value="ASO17829.1"/>
    <property type="molecule type" value="Genomic_DNA"/>
</dbReference>
<dbReference type="AlphaFoldDB" id="A0A221VWA0"/>
<evidence type="ECO:0000256" key="5">
    <source>
        <dbReference type="SAM" id="MobiDB-lite"/>
    </source>
</evidence>
<dbReference type="SUPFAM" id="SSF56801">
    <property type="entry name" value="Acetyl-CoA synthetase-like"/>
    <property type="match status" value="1"/>
</dbReference>
<evidence type="ECO:0000256" key="3">
    <source>
        <dbReference type="ARBA" id="ARBA00022741"/>
    </source>
</evidence>
<dbReference type="Gene3D" id="3.40.50.12780">
    <property type="entry name" value="N-terminal domain of ligase-like"/>
    <property type="match status" value="1"/>
</dbReference>
<dbReference type="InterPro" id="IPR005914">
    <property type="entry name" value="Acac_CoA_synth"/>
</dbReference>
<dbReference type="NCBIfam" id="TIGR01217">
    <property type="entry name" value="ac_ac_CoA_syn"/>
    <property type="match status" value="1"/>
</dbReference>
<accession>A0A221VWA0</accession>
<dbReference type="GO" id="GO:0006629">
    <property type="term" value="P:lipid metabolic process"/>
    <property type="evidence" value="ECO:0007669"/>
    <property type="project" value="InterPro"/>
</dbReference>
<feature type="compositionally biased region" description="Polar residues" evidence="5">
    <location>
        <begin position="669"/>
        <end position="683"/>
    </location>
</feature>
<evidence type="ECO:0000256" key="4">
    <source>
        <dbReference type="ARBA" id="ARBA00022840"/>
    </source>
</evidence>
<dbReference type="NCBIfam" id="NF002937">
    <property type="entry name" value="PRK03584.1"/>
    <property type="match status" value="1"/>
</dbReference>
<reference evidence="6 7" key="1">
    <citation type="submission" date="2017-07" db="EMBL/GenBank/DDBJ databases">
        <title>Complete genome sequence of Actinoalloteichus hoggarensis DSM 45943, type strain of Actinoalloteichus hoggarensis.</title>
        <authorList>
            <person name="Ruckert C."/>
            <person name="Nouioui I."/>
            <person name="Willmese J."/>
            <person name="van Wezel G."/>
            <person name="Klenk H.-P."/>
            <person name="Kalinowski J."/>
            <person name="Zotchev S.B."/>
        </authorList>
    </citation>
    <scope>NUCLEOTIDE SEQUENCE [LARGE SCALE GENOMIC DNA]</scope>
    <source>
        <strain evidence="6 7">DSM 45943</strain>
    </source>
</reference>
<evidence type="ECO:0000313" key="6">
    <source>
        <dbReference type="EMBL" id="ASO17829.1"/>
    </source>
</evidence>
<dbReference type="GO" id="GO:0030729">
    <property type="term" value="F:acetoacetate-CoA ligase activity"/>
    <property type="evidence" value="ECO:0007669"/>
    <property type="project" value="InterPro"/>
</dbReference>
<keyword evidence="4" id="KW-0067">ATP-binding</keyword>